<dbReference type="Gene3D" id="1.10.260.40">
    <property type="entry name" value="lambda repressor-like DNA-binding domains"/>
    <property type="match status" value="1"/>
</dbReference>
<reference key="1">
    <citation type="submission" date="2010-11" db="EMBL/GenBank/DDBJ databases">
        <title>The complete sequence of chromosome of Isophaera pallida ATCC 43644.</title>
        <authorList>
            <consortium name="US DOE Joint Genome Institute (JGI-PGF)"/>
            <person name="Lucas S."/>
            <person name="Copeland A."/>
            <person name="Lapidus A."/>
            <person name="Bruce D."/>
            <person name="Goodwin L."/>
            <person name="Pitluck S."/>
            <person name="Kyrpides N."/>
            <person name="Mavromatis K."/>
            <person name="Pagani I."/>
            <person name="Ivanova N."/>
            <person name="Saunders E."/>
            <person name="Brettin T."/>
            <person name="Detter J.C."/>
            <person name="Han C."/>
            <person name="Tapia R."/>
            <person name="Land M."/>
            <person name="Hauser L."/>
            <person name="Markowitz V."/>
            <person name="Cheng J.-F."/>
            <person name="Hugenholtz P."/>
            <person name="Woyke T."/>
            <person name="Wu D."/>
            <person name="Eisen J.A."/>
        </authorList>
    </citation>
    <scope>NUCLEOTIDE SEQUENCE</scope>
    <source>
        <strain>ATCC 43644</strain>
    </source>
</reference>
<feature type="region of interest" description="Disordered" evidence="2">
    <location>
        <begin position="1"/>
        <end position="28"/>
    </location>
</feature>
<dbReference type="KEGG" id="ipa:Isop_1150"/>
<dbReference type="InterPro" id="IPR013096">
    <property type="entry name" value="Cupin_2"/>
</dbReference>
<dbReference type="Gene3D" id="2.60.120.10">
    <property type="entry name" value="Jelly Rolls"/>
    <property type="match status" value="1"/>
</dbReference>
<dbReference type="Pfam" id="PF01381">
    <property type="entry name" value="HTH_3"/>
    <property type="match status" value="1"/>
</dbReference>
<dbReference type="HOGENOM" id="CLU_085376_5_0_0"/>
<evidence type="ECO:0000259" key="3">
    <source>
        <dbReference type="PROSITE" id="PS50943"/>
    </source>
</evidence>
<dbReference type="InterPro" id="IPR011051">
    <property type="entry name" value="RmlC_Cupin_sf"/>
</dbReference>
<dbReference type="PANTHER" id="PTHR46797:SF1">
    <property type="entry name" value="METHYLPHOSPHONATE SYNTHASE"/>
    <property type="match status" value="1"/>
</dbReference>
<dbReference type="InterPro" id="IPR050807">
    <property type="entry name" value="TransReg_Diox_bact_type"/>
</dbReference>
<dbReference type="GO" id="GO:0003677">
    <property type="term" value="F:DNA binding"/>
    <property type="evidence" value="ECO:0007669"/>
    <property type="project" value="UniProtKB-KW"/>
</dbReference>
<dbReference type="CDD" id="cd02209">
    <property type="entry name" value="cupin_XRE_C"/>
    <property type="match status" value="1"/>
</dbReference>
<reference evidence="4 5" key="2">
    <citation type="journal article" date="2011" name="Stand. Genomic Sci.">
        <title>Complete genome sequence of Isosphaera pallida type strain (IS1B).</title>
        <authorList>
            <consortium name="US DOE Joint Genome Institute (JGI-PGF)"/>
            <person name="Goker M."/>
            <person name="Cleland D."/>
            <person name="Saunders E."/>
            <person name="Lapidus A."/>
            <person name="Nolan M."/>
            <person name="Lucas S."/>
            <person name="Hammon N."/>
            <person name="Deshpande S."/>
            <person name="Cheng J.F."/>
            <person name="Tapia R."/>
            <person name="Han C."/>
            <person name="Goodwin L."/>
            <person name="Pitluck S."/>
            <person name="Liolios K."/>
            <person name="Pagani I."/>
            <person name="Ivanova N."/>
            <person name="Mavromatis K."/>
            <person name="Pati A."/>
            <person name="Chen A."/>
            <person name="Palaniappan K."/>
            <person name="Land M."/>
            <person name="Hauser L."/>
            <person name="Chang Y.J."/>
            <person name="Jeffries C.D."/>
            <person name="Detter J.C."/>
            <person name="Beck B."/>
            <person name="Woyke T."/>
            <person name="Bristow J."/>
            <person name="Eisen J.A."/>
            <person name="Markowitz V."/>
            <person name="Hugenholtz P."/>
            <person name="Kyrpides N.C."/>
            <person name="Klenk H.P."/>
        </authorList>
    </citation>
    <scope>NUCLEOTIDE SEQUENCE [LARGE SCALE GENOMIC DNA]</scope>
    <source>
        <strain evidence="5">ATCC 43644 / DSM 9630 / IS1B</strain>
    </source>
</reference>
<dbReference type="SUPFAM" id="SSF47413">
    <property type="entry name" value="lambda repressor-like DNA-binding domains"/>
    <property type="match status" value="1"/>
</dbReference>
<name>E8R5I8_ISOPI</name>
<dbReference type="InterPro" id="IPR010982">
    <property type="entry name" value="Lambda_DNA-bd_dom_sf"/>
</dbReference>
<dbReference type="OrthoDB" id="9781521at2"/>
<dbReference type="Pfam" id="PF07883">
    <property type="entry name" value="Cupin_2"/>
    <property type="match status" value="1"/>
</dbReference>
<dbReference type="eggNOG" id="COG1917">
    <property type="taxonomic scope" value="Bacteria"/>
</dbReference>
<dbReference type="EMBL" id="CP002353">
    <property type="protein sequence ID" value="ADV61737.1"/>
    <property type="molecule type" value="Genomic_DNA"/>
</dbReference>
<dbReference type="eggNOG" id="COG1476">
    <property type="taxonomic scope" value="Bacteria"/>
</dbReference>
<dbReference type="AlphaFoldDB" id="E8R5I8"/>
<dbReference type="GO" id="GO:0003700">
    <property type="term" value="F:DNA-binding transcription factor activity"/>
    <property type="evidence" value="ECO:0007669"/>
    <property type="project" value="TreeGrafter"/>
</dbReference>
<evidence type="ECO:0000256" key="2">
    <source>
        <dbReference type="SAM" id="MobiDB-lite"/>
    </source>
</evidence>
<dbReference type="PROSITE" id="PS50943">
    <property type="entry name" value="HTH_CROC1"/>
    <property type="match status" value="1"/>
</dbReference>
<protein>
    <submittedName>
        <fullName evidence="4">Helix-turn-helix domain protein</fullName>
    </submittedName>
</protein>
<dbReference type="InterPro" id="IPR014710">
    <property type="entry name" value="RmlC-like_jellyroll"/>
</dbReference>
<accession>E8R5I8</accession>
<dbReference type="InParanoid" id="E8R5I8"/>
<sequence length="222" mass="24746">MARKAKAKANGRTEQLNGREPGRVGSALRREGFIDPSEVVAERLRQRVKTLRTERNWSLEEFSKACGVSRSMLSQIERGEANPTLAVMFRIAQVFGMSLGELIDAPSATSGIEVIRADDQAHTYRSDPDCRIRTLSPLHLEKDVEFYELRLAAGGALVSAAHFEGTREFLTVWKGRLLVVSGEDRAELQAGDSAHYRADLPHRIENHGKIEAVAFLVVTYRD</sequence>
<feature type="domain" description="HTH cro/C1-type" evidence="3">
    <location>
        <begin position="48"/>
        <end position="102"/>
    </location>
</feature>
<proteinExistence type="predicted"/>
<dbReference type="SMART" id="SM00530">
    <property type="entry name" value="HTH_XRE"/>
    <property type="match status" value="1"/>
</dbReference>
<dbReference type="PANTHER" id="PTHR46797">
    <property type="entry name" value="HTH-TYPE TRANSCRIPTIONAL REGULATOR"/>
    <property type="match status" value="1"/>
</dbReference>
<dbReference type="Proteomes" id="UP000008631">
    <property type="component" value="Chromosome"/>
</dbReference>
<organism evidence="4 5">
    <name type="scientific">Isosphaera pallida (strain ATCC 43644 / DSM 9630 / IS1B)</name>
    <dbReference type="NCBI Taxonomy" id="575540"/>
    <lineage>
        <taxon>Bacteria</taxon>
        <taxon>Pseudomonadati</taxon>
        <taxon>Planctomycetota</taxon>
        <taxon>Planctomycetia</taxon>
        <taxon>Isosphaerales</taxon>
        <taxon>Isosphaeraceae</taxon>
        <taxon>Isosphaera</taxon>
    </lineage>
</organism>
<evidence type="ECO:0000256" key="1">
    <source>
        <dbReference type="ARBA" id="ARBA00023125"/>
    </source>
</evidence>
<keyword evidence="1" id="KW-0238">DNA-binding</keyword>
<gene>
    <name evidence="4" type="ordered locus">Isop_1150</name>
</gene>
<dbReference type="FunCoup" id="E8R5I8">
    <property type="interactions" value="5"/>
</dbReference>
<dbReference type="CDD" id="cd00093">
    <property type="entry name" value="HTH_XRE"/>
    <property type="match status" value="1"/>
</dbReference>
<dbReference type="SUPFAM" id="SSF51182">
    <property type="entry name" value="RmlC-like cupins"/>
    <property type="match status" value="1"/>
</dbReference>
<dbReference type="STRING" id="575540.Isop_1150"/>
<dbReference type="GO" id="GO:0005829">
    <property type="term" value="C:cytosol"/>
    <property type="evidence" value="ECO:0007669"/>
    <property type="project" value="TreeGrafter"/>
</dbReference>
<evidence type="ECO:0000313" key="5">
    <source>
        <dbReference type="Proteomes" id="UP000008631"/>
    </source>
</evidence>
<dbReference type="RefSeq" id="WP_013564026.1">
    <property type="nucleotide sequence ID" value="NC_014962.1"/>
</dbReference>
<dbReference type="InterPro" id="IPR001387">
    <property type="entry name" value="Cro/C1-type_HTH"/>
</dbReference>
<keyword evidence="5" id="KW-1185">Reference proteome</keyword>
<evidence type="ECO:0000313" key="4">
    <source>
        <dbReference type="EMBL" id="ADV61737.1"/>
    </source>
</evidence>